<proteinExistence type="inferred from homology"/>
<dbReference type="Gene3D" id="3.20.20.70">
    <property type="entry name" value="Aldolase class I"/>
    <property type="match status" value="1"/>
</dbReference>
<keyword evidence="3" id="KW-0285">Flavoprotein</keyword>
<protein>
    <recommendedName>
        <fullName evidence="7">NADH:flavin oxidoreductase/NADH oxidase N-terminal domain-containing protein</fullName>
    </recommendedName>
</protein>
<evidence type="ECO:0000313" key="8">
    <source>
        <dbReference type="EMBL" id="KAI3836061.1"/>
    </source>
</evidence>
<comment type="caution">
    <text evidence="8">The sequence shown here is derived from an EMBL/GenBank/DDBJ whole genome shotgun (WGS) entry which is preliminary data.</text>
</comment>
<dbReference type="InterPro" id="IPR013785">
    <property type="entry name" value="Aldolase_TIM"/>
</dbReference>
<evidence type="ECO:0000256" key="4">
    <source>
        <dbReference type="ARBA" id="ARBA00022643"/>
    </source>
</evidence>
<dbReference type="GO" id="GO:0005777">
    <property type="term" value="C:peroxisome"/>
    <property type="evidence" value="ECO:0007669"/>
    <property type="project" value="TreeGrafter"/>
</dbReference>
<dbReference type="Pfam" id="PF00724">
    <property type="entry name" value="Oxidored_FMN"/>
    <property type="match status" value="1"/>
</dbReference>
<dbReference type="GO" id="GO:0016629">
    <property type="term" value="F:12-oxophytodienoate reductase activity"/>
    <property type="evidence" value="ECO:0007669"/>
    <property type="project" value="TreeGrafter"/>
</dbReference>
<evidence type="ECO:0000259" key="7">
    <source>
        <dbReference type="Pfam" id="PF00724"/>
    </source>
</evidence>
<keyword evidence="6" id="KW-0560">Oxidoreductase</keyword>
<organism evidence="8 9">
    <name type="scientific">Papaver atlanticum</name>
    <dbReference type="NCBI Taxonomy" id="357466"/>
    <lineage>
        <taxon>Eukaryota</taxon>
        <taxon>Viridiplantae</taxon>
        <taxon>Streptophyta</taxon>
        <taxon>Embryophyta</taxon>
        <taxon>Tracheophyta</taxon>
        <taxon>Spermatophyta</taxon>
        <taxon>Magnoliopsida</taxon>
        <taxon>Ranunculales</taxon>
        <taxon>Papaveraceae</taxon>
        <taxon>Papaveroideae</taxon>
        <taxon>Papaver</taxon>
    </lineage>
</organism>
<comment type="similarity">
    <text evidence="2">Belongs to the NADH:flavin oxidoreductase/NADH oxidase family.</text>
</comment>
<evidence type="ECO:0000256" key="1">
    <source>
        <dbReference type="ARBA" id="ARBA00001917"/>
    </source>
</evidence>
<dbReference type="PANTHER" id="PTHR22893">
    <property type="entry name" value="NADH OXIDOREDUCTASE-RELATED"/>
    <property type="match status" value="1"/>
</dbReference>
<dbReference type="CDD" id="cd02933">
    <property type="entry name" value="OYE_like_FMN"/>
    <property type="match status" value="1"/>
</dbReference>
<dbReference type="FunFam" id="3.20.20.70:FF:000073">
    <property type="entry name" value="12-oxophytodienoate reductase 3"/>
    <property type="match status" value="1"/>
</dbReference>
<evidence type="ECO:0000256" key="5">
    <source>
        <dbReference type="ARBA" id="ARBA00022857"/>
    </source>
</evidence>
<dbReference type="PANTHER" id="PTHR22893:SF112">
    <property type="entry name" value="12-OXOPHYTODIENOATE REDUCTASE 3"/>
    <property type="match status" value="1"/>
</dbReference>
<evidence type="ECO:0000256" key="3">
    <source>
        <dbReference type="ARBA" id="ARBA00022630"/>
    </source>
</evidence>
<dbReference type="GO" id="GO:0009695">
    <property type="term" value="P:jasmonic acid biosynthetic process"/>
    <property type="evidence" value="ECO:0007669"/>
    <property type="project" value="TreeGrafter"/>
</dbReference>
<keyword evidence="5" id="KW-0521">NADP</keyword>
<dbReference type="Proteomes" id="UP001202328">
    <property type="component" value="Unassembled WGS sequence"/>
</dbReference>
<evidence type="ECO:0000256" key="2">
    <source>
        <dbReference type="ARBA" id="ARBA00005979"/>
    </source>
</evidence>
<accession>A0AAD4RWE4</accession>
<keyword evidence="4" id="KW-0288">FMN</keyword>
<dbReference type="GO" id="GO:0031408">
    <property type="term" value="P:oxylipin biosynthetic process"/>
    <property type="evidence" value="ECO:0007669"/>
    <property type="project" value="TreeGrafter"/>
</dbReference>
<keyword evidence="9" id="KW-1185">Reference proteome</keyword>
<dbReference type="GO" id="GO:0010181">
    <property type="term" value="F:FMN binding"/>
    <property type="evidence" value="ECO:0007669"/>
    <property type="project" value="InterPro"/>
</dbReference>
<evidence type="ECO:0000313" key="9">
    <source>
        <dbReference type="Proteomes" id="UP001202328"/>
    </source>
</evidence>
<dbReference type="EMBL" id="JAJJMB010017679">
    <property type="protein sequence ID" value="KAI3836061.1"/>
    <property type="molecule type" value="Genomic_DNA"/>
</dbReference>
<name>A0AAD4RWE4_9MAGN</name>
<dbReference type="InterPro" id="IPR045247">
    <property type="entry name" value="Oye-like"/>
</dbReference>
<gene>
    <name evidence="8" type="ORF">MKW98_016365</name>
</gene>
<comment type="cofactor">
    <cofactor evidence="1">
        <name>FMN</name>
        <dbReference type="ChEBI" id="CHEBI:58210"/>
    </cofactor>
</comment>
<evidence type="ECO:0000256" key="6">
    <source>
        <dbReference type="ARBA" id="ARBA00023002"/>
    </source>
</evidence>
<dbReference type="InterPro" id="IPR001155">
    <property type="entry name" value="OxRdtase_FMN_N"/>
</dbReference>
<reference evidence="8" key="1">
    <citation type="submission" date="2022-04" db="EMBL/GenBank/DDBJ databases">
        <title>A functionally conserved STORR gene fusion in Papaver species that diverged 16.8 million years ago.</title>
        <authorList>
            <person name="Catania T."/>
        </authorList>
    </citation>
    <scope>NUCLEOTIDE SEQUENCE</scope>
    <source>
        <strain evidence="8">S-188037</strain>
    </source>
</reference>
<dbReference type="AlphaFoldDB" id="A0AAD4RWE4"/>
<sequence length="408" mass="45282">MASSKLLHRDTDDDLKMVTLFSPYKMGRFNLSHRIVLAPMTRCRAIDGIPRSAHVEYYTQRATHGGFLISEGTAISPTAAGFPHCPGIYTDVQIEAWKKVVDAVHSKGCIIFCQLWHVGRASNQVYQPGGTSAPISSTSVPISKRWRILMPDGSYGNYPNPKPLEIPEILEVVQHYRQAAKNAIQAGFDGVEIHGAHGYLIDQFLKDGINDRTDEYGGSLTNRTKFLMKVTQAVAIAVGPDRVGVRVSPAIDHLDAMDSDPFHLGLAVIKNLNNLQRDLGNQKLAYLHITQPRYTAYGQTESGRPGTEDEELRLMRAWRKAYEGTFMCSGGFTKELGMEVVANGDADLVSYGRLFISNPDLVSRFKVNAPLNKYNRATFYTPDPVVGFTDYPFLGQGNTKKEQPLSRL</sequence>
<feature type="domain" description="NADH:flavin oxidoreductase/NADH oxidase N-terminal" evidence="7">
    <location>
        <begin position="20"/>
        <end position="371"/>
    </location>
</feature>
<dbReference type="SUPFAM" id="SSF51395">
    <property type="entry name" value="FMN-linked oxidoreductases"/>
    <property type="match status" value="1"/>
</dbReference>